<name>A0A6P6AMA5_DURZI</name>
<protein>
    <submittedName>
        <fullName evidence="3">50S ribosomal protein 6, chloroplastic-like</fullName>
    </submittedName>
</protein>
<dbReference type="GO" id="GO:0019843">
    <property type="term" value="F:rRNA binding"/>
    <property type="evidence" value="ECO:0007669"/>
    <property type="project" value="InterPro"/>
</dbReference>
<dbReference type="GO" id="GO:0003735">
    <property type="term" value="F:structural constituent of ribosome"/>
    <property type="evidence" value="ECO:0007669"/>
    <property type="project" value="InterPro"/>
</dbReference>
<dbReference type="KEGG" id="dzi:111310816"/>
<organism evidence="2 3">
    <name type="scientific">Durio zibethinus</name>
    <name type="common">Durian</name>
    <dbReference type="NCBI Taxonomy" id="66656"/>
    <lineage>
        <taxon>Eukaryota</taxon>
        <taxon>Viridiplantae</taxon>
        <taxon>Streptophyta</taxon>
        <taxon>Embryophyta</taxon>
        <taxon>Tracheophyta</taxon>
        <taxon>Spermatophyta</taxon>
        <taxon>Magnoliopsida</taxon>
        <taxon>eudicotyledons</taxon>
        <taxon>Gunneridae</taxon>
        <taxon>Pentapetalae</taxon>
        <taxon>rosids</taxon>
        <taxon>malvids</taxon>
        <taxon>Malvales</taxon>
        <taxon>Malvaceae</taxon>
        <taxon>Helicteroideae</taxon>
        <taxon>Durio</taxon>
    </lineage>
</organism>
<gene>
    <name evidence="3" type="primary">LOC111310816</name>
</gene>
<evidence type="ECO:0000256" key="1">
    <source>
        <dbReference type="SAM" id="MobiDB-lite"/>
    </source>
</evidence>
<dbReference type="Pfam" id="PF17257">
    <property type="entry name" value="DUF5323"/>
    <property type="match status" value="1"/>
</dbReference>
<evidence type="ECO:0000313" key="2">
    <source>
        <dbReference type="Proteomes" id="UP000515121"/>
    </source>
</evidence>
<dbReference type="GO" id="GO:0005840">
    <property type="term" value="C:ribosome"/>
    <property type="evidence" value="ECO:0007669"/>
    <property type="project" value="InterPro"/>
</dbReference>
<dbReference type="RefSeq" id="XP_022765945.1">
    <property type="nucleotide sequence ID" value="XM_022910210.1"/>
</dbReference>
<dbReference type="PANTHER" id="PTHR36798:SF2">
    <property type="entry name" value="LARGE RIBOSOMAL SUBUNIT PROTEIN CL38"/>
    <property type="match status" value="1"/>
</dbReference>
<dbReference type="AlphaFoldDB" id="A0A6P6AMA5"/>
<reference evidence="3" key="1">
    <citation type="submission" date="2025-08" db="UniProtKB">
        <authorList>
            <consortium name="RefSeq"/>
        </authorList>
    </citation>
    <scope>IDENTIFICATION</scope>
    <source>
        <tissue evidence="3">Fruit stalk</tissue>
    </source>
</reference>
<accession>A0A6P6AMA5</accession>
<feature type="region of interest" description="Disordered" evidence="1">
    <location>
        <begin position="46"/>
        <end position="71"/>
    </location>
</feature>
<dbReference type="GeneID" id="111310816"/>
<dbReference type="OrthoDB" id="1848184at2759"/>
<dbReference type="GO" id="GO:0009507">
    <property type="term" value="C:chloroplast"/>
    <property type="evidence" value="ECO:0007669"/>
    <property type="project" value="InterPro"/>
</dbReference>
<dbReference type="Proteomes" id="UP000515121">
    <property type="component" value="Unplaced"/>
</dbReference>
<feature type="compositionally biased region" description="Basic residues" evidence="1">
    <location>
        <begin position="47"/>
        <end position="63"/>
    </location>
</feature>
<sequence>MLIVSVASAPKITLLPNSISSVPSFNTRSLPSATISNGGLVIECSSRPRKKATKHHMKTRPRKTQPWDIKRKPAVYAPLPPLPPDWTLVSSGAADDVVAEDGLAGAALPAPVSSG</sequence>
<dbReference type="PANTHER" id="PTHR36798">
    <property type="entry name" value="50S RIBOSOMAL PROTEIN 6, CHLOROPLASTIC"/>
    <property type="match status" value="1"/>
</dbReference>
<dbReference type="InterPro" id="IPR020526">
    <property type="entry name" value="Ribosomal_cL38"/>
</dbReference>
<proteinExistence type="predicted"/>
<dbReference type="GO" id="GO:0006412">
    <property type="term" value="P:translation"/>
    <property type="evidence" value="ECO:0007669"/>
    <property type="project" value="InterPro"/>
</dbReference>
<evidence type="ECO:0000313" key="3">
    <source>
        <dbReference type="RefSeq" id="XP_022765945.1"/>
    </source>
</evidence>
<keyword evidence="2" id="KW-1185">Reference proteome</keyword>